<evidence type="ECO:0000313" key="2">
    <source>
        <dbReference type="Proteomes" id="UP000593571"/>
    </source>
</evidence>
<accession>A0A7J8KBJ2</accession>
<comment type="caution">
    <text evidence="1">The sequence shown here is derived from an EMBL/GenBank/DDBJ whole genome shotgun (WGS) entry which is preliminary data.</text>
</comment>
<sequence length="132" mass="14566">MSVCVCVCVRARTCMRAQVHTRVLSNSLRPPFALCRDRLSHRPVFILWVSENLFHISAFIFQMTGTCTTRTSGASSVPSRKLQKCLPLVVREPRGGAPRPGPRIGCVALYLAGRVMLRMQITLGGRNVASDP</sequence>
<dbReference type="EMBL" id="JACASE010000001">
    <property type="protein sequence ID" value="KAF6506237.1"/>
    <property type="molecule type" value="Genomic_DNA"/>
</dbReference>
<evidence type="ECO:0000313" key="1">
    <source>
        <dbReference type="EMBL" id="KAF6506237.1"/>
    </source>
</evidence>
<gene>
    <name evidence="1" type="ORF">HJG63_008023</name>
</gene>
<dbReference type="Proteomes" id="UP000593571">
    <property type="component" value="Unassembled WGS sequence"/>
</dbReference>
<proteinExistence type="predicted"/>
<keyword evidence="2" id="KW-1185">Reference proteome</keyword>
<name>A0A7J8KBJ2_ROUAE</name>
<protein>
    <submittedName>
        <fullName evidence="1">Uncharacterized protein</fullName>
    </submittedName>
</protein>
<reference evidence="1 2" key="1">
    <citation type="journal article" date="2020" name="Nature">
        <title>Six reference-quality genomes reveal evolution of bat adaptations.</title>
        <authorList>
            <person name="Jebb D."/>
            <person name="Huang Z."/>
            <person name="Pippel M."/>
            <person name="Hughes G.M."/>
            <person name="Lavrichenko K."/>
            <person name="Devanna P."/>
            <person name="Winkler S."/>
            <person name="Jermiin L.S."/>
            <person name="Skirmuntt E.C."/>
            <person name="Katzourakis A."/>
            <person name="Burkitt-Gray L."/>
            <person name="Ray D.A."/>
            <person name="Sullivan K.A.M."/>
            <person name="Roscito J.G."/>
            <person name="Kirilenko B.M."/>
            <person name="Davalos L.M."/>
            <person name="Corthals A.P."/>
            <person name="Power M.L."/>
            <person name="Jones G."/>
            <person name="Ransome R.D."/>
            <person name="Dechmann D.K.N."/>
            <person name="Locatelli A.G."/>
            <person name="Puechmaille S.J."/>
            <person name="Fedrigo O."/>
            <person name="Jarvis E.D."/>
            <person name="Hiller M."/>
            <person name="Vernes S.C."/>
            <person name="Myers E.W."/>
            <person name="Teeling E.C."/>
        </authorList>
    </citation>
    <scope>NUCLEOTIDE SEQUENCE [LARGE SCALE GENOMIC DNA]</scope>
    <source>
        <strain evidence="1">MRouAeg1</strain>
        <tissue evidence="1">Muscle</tissue>
    </source>
</reference>
<dbReference type="AlphaFoldDB" id="A0A7J8KBJ2"/>
<organism evidence="1 2">
    <name type="scientific">Rousettus aegyptiacus</name>
    <name type="common">Egyptian fruit bat</name>
    <name type="synonym">Pteropus aegyptiacus</name>
    <dbReference type="NCBI Taxonomy" id="9407"/>
    <lineage>
        <taxon>Eukaryota</taxon>
        <taxon>Metazoa</taxon>
        <taxon>Chordata</taxon>
        <taxon>Craniata</taxon>
        <taxon>Vertebrata</taxon>
        <taxon>Euteleostomi</taxon>
        <taxon>Mammalia</taxon>
        <taxon>Eutheria</taxon>
        <taxon>Laurasiatheria</taxon>
        <taxon>Chiroptera</taxon>
        <taxon>Yinpterochiroptera</taxon>
        <taxon>Pteropodoidea</taxon>
        <taxon>Pteropodidae</taxon>
        <taxon>Rousettinae</taxon>
        <taxon>Rousettus</taxon>
    </lineage>
</organism>